<evidence type="ECO:0000259" key="5">
    <source>
        <dbReference type="Pfam" id="PF01494"/>
    </source>
</evidence>
<evidence type="ECO:0000256" key="1">
    <source>
        <dbReference type="ARBA" id="ARBA00001974"/>
    </source>
</evidence>
<evidence type="ECO:0000256" key="3">
    <source>
        <dbReference type="ARBA" id="ARBA00022827"/>
    </source>
</evidence>
<name>A0ABQ0M148_MYCCL</name>
<feature type="domain" description="FAD-binding" evidence="5">
    <location>
        <begin position="311"/>
        <end position="394"/>
    </location>
</feature>
<dbReference type="Gene3D" id="3.50.50.60">
    <property type="entry name" value="FAD/NAD(P)-binding domain"/>
    <property type="match status" value="1"/>
</dbReference>
<dbReference type="PRINTS" id="PR00420">
    <property type="entry name" value="RNGMNOXGNASE"/>
</dbReference>
<dbReference type="Pfam" id="PF01494">
    <property type="entry name" value="FAD_binding_3"/>
    <property type="match status" value="2"/>
</dbReference>
<proteinExistence type="predicted"/>
<keyword evidence="2" id="KW-0285">Flavoprotein</keyword>
<dbReference type="PANTHER" id="PTHR43004:SF19">
    <property type="entry name" value="BINDING MONOOXYGENASE, PUTATIVE (JCVI)-RELATED"/>
    <property type="match status" value="1"/>
</dbReference>
<organism evidence="6 7">
    <name type="scientific">Mycena chlorophos</name>
    <name type="common">Agaric fungus</name>
    <name type="synonym">Agaricus chlorophos</name>
    <dbReference type="NCBI Taxonomy" id="658473"/>
    <lineage>
        <taxon>Eukaryota</taxon>
        <taxon>Fungi</taxon>
        <taxon>Dikarya</taxon>
        <taxon>Basidiomycota</taxon>
        <taxon>Agaricomycotina</taxon>
        <taxon>Agaricomycetes</taxon>
        <taxon>Agaricomycetidae</taxon>
        <taxon>Agaricales</taxon>
        <taxon>Marasmiineae</taxon>
        <taxon>Mycenaceae</taxon>
        <taxon>Mycena</taxon>
    </lineage>
</organism>
<accession>A0ABQ0M148</accession>
<dbReference type="InterPro" id="IPR036188">
    <property type="entry name" value="FAD/NAD-bd_sf"/>
</dbReference>
<keyword evidence="4" id="KW-0560">Oxidoreductase</keyword>
<evidence type="ECO:0000313" key="6">
    <source>
        <dbReference type="EMBL" id="GAT57047.1"/>
    </source>
</evidence>
<keyword evidence="7" id="KW-1185">Reference proteome</keyword>
<sequence>MLAPSARRLPASIEALIVGAGPTGLACALGLSARKVPFVLVDALSAGHNGSRSALTHAGALEALGSTHPALPAAIVADGTPSSAFRVVNINRGPIFTLRFDKLAPFTKYPFSLCIPQHRVERRMREALGHEIHWGNRVVGFREEEQEGSDGSRYAVDFESGETIRARYVVAADGSKSMLRNLAGIGLSDPYTKKPTQASPRELDPSFVVADVVFEEPLPENTPRSTMQVMIGGGSIVITSPIPPDASNEPGDRNFFRMYIGVPDTPPSKPQAEYLQAIVDKHGPGSRSAELGPVPRIKRVVDSARYRVGLGLADRYFQRAAGGPAYLLLAGDTAHRHGPAGGQGMNLSICDGVELAEAIAEHHSEVTRRKGRDAMEVFADYESRRRSVARKVIDLVEGMSSLERGTSGWRYWLQLAAMGAAFKIPFVNRMVAWQVSGLVHRKPGKQESVYGRLQSLGAAAKEEPLREPSYREVKI</sequence>
<evidence type="ECO:0000313" key="7">
    <source>
        <dbReference type="Proteomes" id="UP000815677"/>
    </source>
</evidence>
<evidence type="ECO:0000256" key="4">
    <source>
        <dbReference type="ARBA" id="ARBA00023002"/>
    </source>
</evidence>
<evidence type="ECO:0000256" key="2">
    <source>
        <dbReference type="ARBA" id="ARBA00022630"/>
    </source>
</evidence>
<dbReference type="PANTHER" id="PTHR43004">
    <property type="entry name" value="TRK SYSTEM POTASSIUM UPTAKE PROTEIN"/>
    <property type="match status" value="1"/>
</dbReference>
<dbReference type="SUPFAM" id="SSF51905">
    <property type="entry name" value="FAD/NAD(P)-binding domain"/>
    <property type="match status" value="1"/>
</dbReference>
<comment type="cofactor">
    <cofactor evidence="1">
        <name>FAD</name>
        <dbReference type="ChEBI" id="CHEBI:57692"/>
    </cofactor>
</comment>
<dbReference type="Gene3D" id="3.30.70.2450">
    <property type="match status" value="1"/>
</dbReference>
<protein>
    <submittedName>
        <fullName evidence="6">FAD/NAD(P)-binding domain-containing protein</fullName>
    </submittedName>
</protein>
<gene>
    <name evidence="6" type="ORF">MCHLO_13630</name>
</gene>
<reference evidence="6" key="1">
    <citation type="submission" date="2014-09" db="EMBL/GenBank/DDBJ databases">
        <title>Genome sequence of the luminous mushroom Mycena chlorophos for searching fungal bioluminescence genes.</title>
        <authorList>
            <person name="Tanaka Y."/>
            <person name="Kasuga D."/>
            <person name="Oba Y."/>
            <person name="Hase S."/>
            <person name="Sato K."/>
            <person name="Oba Y."/>
            <person name="Sakakibara Y."/>
        </authorList>
    </citation>
    <scope>NUCLEOTIDE SEQUENCE</scope>
</reference>
<dbReference type="InterPro" id="IPR002938">
    <property type="entry name" value="FAD-bd"/>
</dbReference>
<feature type="domain" description="FAD-binding" evidence="5">
    <location>
        <begin position="14"/>
        <end position="225"/>
    </location>
</feature>
<dbReference type="PROSITE" id="PS51257">
    <property type="entry name" value="PROKAR_LIPOPROTEIN"/>
    <property type="match status" value="1"/>
</dbReference>
<keyword evidence="3" id="KW-0274">FAD</keyword>
<dbReference type="InterPro" id="IPR050641">
    <property type="entry name" value="RIFMO-like"/>
</dbReference>
<dbReference type="EMBL" id="DF849382">
    <property type="protein sequence ID" value="GAT57047.1"/>
    <property type="molecule type" value="Genomic_DNA"/>
</dbReference>
<dbReference type="Proteomes" id="UP000815677">
    <property type="component" value="Unassembled WGS sequence"/>
</dbReference>